<gene>
    <name evidence="3" type="ORF">M422DRAFT_266565</name>
</gene>
<sequence>GGKRSRRPSSDCSRSRSRSSSRDSRPLKKTKALKHNRPRLSDLDRAPCVIVELTIQDYCCKLATENVFLSSGEEQTLAGAALLRACDALELSIEDEETYDKAIALIIARDSNMRGSIKDKVIPLVRETFGFKNSTDKKAIMHNRKLYDLLKTDNHIIFKDFRECKGLYESPLIQQTINIGWFADRSDTGVKFANYFNPIPIRTIALIYTVVEFILSRWASGTYKKGSAFTEHEYRDVYQRHLSGLEELRNHSDAAGVKLLRIQRRLYARARENAGAVAMADEPLLGGHDFDAFANSSDVEVEDDGDLSEEEE</sequence>
<feature type="compositionally biased region" description="Basic residues" evidence="1">
    <location>
        <begin position="27"/>
        <end position="36"/>
    </location>
</feature>
<reference evidence="3 4" key="1">
    <citation type="submission" date="2014-06" db="EMBL/GenBank/DDBJ databases">
        <title>Evolutionary Origins and Diversification of the Mycorrhizal Mutualists.</title>
        <authorList>
            <consortium name="DOE Joint Genome Institute"/>
            <consortium name="Mycorrhizal Genomics Consortium"/>
            <person name="Kohler A."/>
            <person name="Kuo A."/>
            <person name="Nagy L.G."/>
            <person name="Floudas D."/>
            <person name="Copeland A."/>
            <person name="Barry K.W."/>
            <person name="Cichocki N."/>
            <person name="Veneault-Fourrey C."/>
            <person name="LaButti K."/>
            <person name="Lindquist E.A."/>
            <person name="Lipzen A."/>
            <person name="Lundell T."/>
            <person name="Morin E."/>
            <person name="Murat C."/>
            <person name="Riley R."/>
            <person name="Ohm R."/>
            <person name="Sun H."/>
            <person name="Tunlid A."/>
            <person name="Henrissat B."/>
            <person name="Grigoriev I.V."/>
            <person name="Hibbett D.S."/>
            <person name="Martin F."/>
        </authorList>
    </citation>
    <scope>NUCLEOTIDE SEQUENCE [LARGE SCALE GENOMIC DNA]</scope>
    <source>
        <strain evidence="3 4">SS14</strain>
    </source>
</reference>
<dbReference type="Pfam" id="PF20149">
    <property type="entry name" value="DUF6532"/>
    <property type="match status" value="1"/>
</dbReference>
<dbReference type="OrthoDB" id="3257342at2759"/>
<feature type="region of interest" description="Disordered" evidence="1">
    <location>
        <begin position="1"/>
        <end position="36"/>
    </location>
</feature>
<dbReference type="EMBL" id="KN837238">
    <property type="protein sequence ID" value="KIJ31665.1"/>
    <property type="molecule type" value="Genomic_DNA"/>
</dbReference>
<dbReference type="Proteomes" id="UP000054279">
    <property type="component" value="Unassembled WGS sequence"/>
</dbReference>
<dbReference type="HOGENOM" id="CLU_038181_0_1_1"/>
<evidence type="ECO:0000259" key="2">
    <source>
        <dbReference type="Pfam" id="PF20149"/>
    </source>
</evidence>
<protein>
    <recommendedName>
        <fullName evidence="2">DUF6532 domain-containing protein</fullName>
    </recommendedName>
</protein>
<proteinExistence type="predicted"/>
<evidence type="ECO:0000313" key="4">
    <source>
        <dbReference type="Proteomes" id="UP000054279"/>
    </source>
</evidence>
<name>A0A0C9V2D6_SPHS4</name>
<accession>A0A0C9V2D6</accession>
<evidence type="ECO:0000256" key="1">
    <source>
        <dbReference type="SAM" id="MobiDB-lite"/>
    </source>
</evidence>
<feature type="non-terminal residue" evidence="3">
    <location>
        <position position="312"/>
    </location>
</feature>
<keyword evidence="4" id="KW-1185">Reference proteome</keyword>
<dbReference type="AlphaFoldDB" id="A0A0C9V2D6"/>
<organism evidence="3 4">
    <name type="scientific">Sphaerobolus stellatus (strain SS14)</name>
    <dbReference type="NCBI Taxonomy" id="990650"/>
    <lineage>
        <taxon>Eukaryota</taxon>
        <taxon>Fungi</taxon>
        <taxon>Dikarya</taxon>
        <taxon>Basidiomycota</taxon>
        <taxon>Agaricomycotina</taxon>
        <taxon>Agaricomycetes</taxon>
        <taxon>Phallomycetidae</taxon>
        <taxon>Geastrales</taxon>
        <taxon>Sphaerobolaceae</taxon>
        <taxon>Sphaerobolus</taxon>
    </lineage>
</organism>
<evidence type="ECO:0000313" key="3">
    <source>
        <dbReference type="EMBL" id="KIJ31665.1"/>
    </source>
</evidence>
<dbReference type="InterPro" id="IPR045341">
    <property type="entry name" value="DUF6532"/>
</dbReference>
<feature type="domain" description="DUF6532" evidence="2">
    <location>
        <begin position="54"/>
        <end position="247"/>
    </location>
</feature>